<dbReference type="InterPro" id="IPR039420">
    <property type="entry name" value="WalR-like"/>
</dbReference>
<keyword evidence="4" id="KW-0804">Transcription</keyword>
<dbReference type="GO" id="GO:0003677">
    <property type="term" value="F:DNA binding"/>
    <property type="evidence" value="ECO:0007669"/>
    <property type="project" value="UniProtKB-KW"/>
</dbReference>
<dbReference type="RefSeq" id="WP_192769260.1">
    <property type="nucleotide sequence ID" value="NZ_JADBEB010000001.1"/>
</dbReference>
<dbReference type="PANTHER" id="PTHR43214:SF24">
    <property type="entry name" value="TRANSCRIPTIONAL REGULATORY PROTEIN NARL-RELATED"/>
    <property type="match status" value="1"/>
</dbReference>
<keyword evidence="3 8" id="KW-0238">DNA-binding</keyword>
<protein>
    <submittedName>
        <fullName evidence="8">DNA-binding NarL/FixJ family response regulator</fullName>
    </submittedName>
</protein>
<dbReference type="PROSITE" id="PS50043">
    <property type="entry name" value="HTH_LUXR_2"/>
    <property type="match status" value="1"/>
</dbReference>
<dbReference type="PROSITE" id="PS50110">
    <property type="entry name" value="RESPONSE_REGULATORY"/>
    <property type="match status" value="1"/>
</dbReference>
<organism evidence="8 9">
    <name type="scientific">Plantactinospora soyae</name>
    <dbReference type="NCBI Taxonomy" id="1544732"/>
    <lineage>
        <taxon>Bacteria</taxon>
        <taxon>Bacillati</taxon>
        <taxon>Actinomycetota</taxon>
        <taxon>Actinomycetes</taxon>
        <taxon>Micromonosporales</taxon>
        <taxon>Micromonosporaceae</taxon>
        <taxon>Plantactinospora</taxon>
    </lineage>
</organism>
<dbReference type="InterPro" id="IPR001789">
    <property type="entry name" value="Sig_transdc_resp-reg_receiver"/>
</dbReference>
<evidence type="ECO:0000256" key="5">
    <source>
        <dbReference type="PROSITE-ProRule" id="PRU00169"/>
    </source>
</evidence>
<feature type="domain" description="HTH luxR-type" evidence="6">
    <location>
        <begin position="169"/>
        <end position="234"/>
    </location>
</feature>
<dbReference type="AlphaFoldDB" id="A0A927MAA9"/>
<feature type="modified residue" description="4-aspartylphosphate" evidence="5">
    <location>
        <position position="61"/>
    </location>
</feature>
<dbReference type="SMART" id="SM00421">
    <property type="entry name" value="HTH_LUXR"/>
    <property type="match status" value="1"/>
</dbReference>
<sequence length="243" mass="25750">MTEPNSRPIRVLLADDQQLVRAGLRIILETEDDVEVVGEAADGRQAVELTLAHRPDVVLLDVEMPHVDGLEATRQIVAASETGGPAVLILTTFDRDDYLFAALQAGASGFLLKNGSPEDLIDAVRVLARGDALLAPQITRRVIATFAAVPGAARPGGGPGVGSGRPDHDRRRLAELTEREREVLVQLAGGASNAEIAGRLLLGEATVKTHVSRVLMKLGLRDRTQAVVFAYEHGVVTPRGAGG</sequence>
<evidence type="ECO:0000259" key="7">
    <source>
        <dbReference type="PROSITE" id="PS50110"/>
    </source>
</evidence>
<dbReference type="SUPFAM" id="SSF46894">
    <property type="entry name" value="C-terminal effector domain of the bipartite response regulators"/>
    <property type="match status" value="1"/>
</dbReference>
<dbReference type="Pfam" id="PF00196">
    <property type="entry name" value="GerE"/>
    <property type="match status" value="1"/>
</dbReference>
<dbReference type="PRINTS" id="PR00038">
    <property type="entry name" value="HTHLUXR"/>
</dbReference>
<evidence type="ECO:0000313" key="9">
    <source>
        <dbReference type="Proteomes" id="UP000649753"/>
    </source>
</evidence>
<dbReference type="Gene3D" id="3.40.50.2300">
    <property type="match status" value="1"/>
</dbReference>
<dbReference type="InterPro" id="IPR000792">
    <property type="entry name" value="Tscrpt_reg_LuxR_C"/>
</dbReference>
<comment type="caution">
    <text evidence="8">The sequence shown here is derived from an EMBL/GenBank/DDBJ whole genome shotgun (WGS) entry which is preliminary data.</text>
</comment>
<dbReference type="SUPFAM" id="SSF52172">
    <property type="entry name" value="CheY-like"/>
    <property type="match status" value="1"/>
</dbReference>
<reference evidence="8" key="1">
    <citation type="submission" date="2020-10" db="EMBL/GenBank/DDBJ databases">
        <title>Sequencing the genomes of 1000 actinobacteria strains.</title>
        <authorList>
            <person name="Klenk H.-P."/>
        </authorList>
    </citation>
    <scope>NUCLEOTIDE SEQUENCE</scope>
    <source>
        <strain evidence="8">DSM 46832</strain>
    </source>
</reference>
<name>A0A927MAA9_9ACTN</name>
<dbReference type="CDD" id="cd06170">
    <property type="entry name" value="LuxR_C_like"/>
    <property type="match status" value="1"/>
</dbReference>
<accession>A0A927MAA9</accession>
<dbReference type="Pfam" id="PF00072">
    <property type="entry name" value="Response_reg"/>
    <property type="match status" value="1"/>
</dbReference>
<dbReference type="GO" id="GO:0000160">
    <property type="term" value="P:phosphorelay signal transduction system"/>
    <property type="evidence" value="ECO:0007669"/>
    <property type="project" value="InterPro"/>
</dbReference>
<dbReference type="InterPro" id="IPR011006">
    <property type="entry name" value="CheY-like_superfamily"/>
</dbReference>
<gene>
    <name evidence="8" type="ORF">H4W31_005513</name>
</gene>
<dbReference type="PROSITE" id="PS00622">
    <property type="entry name" value="HTH_LUXR_1"/>
    <property type="match status" value="1"/>
</dbReference>
<dbReference type="Proteomes" id="UP000649753">
    <property type="component" value="Unassembled WGS sequence"/>
</dbReference>
<keyword evidence="1 5" id="KW-0597">Phosphoprotein</keyword>
<dbReference type="EMBL" id="JADBEB010000001">
    <property type="protein sequence ID" value="MBE1489875.1"/>
    <property type="molecule type" value="Genomic_DNA"/>
</dbReference>
<evidence type="ECO:0000313" key="8">
    <source>
        <dbReference type="EMBL" id="MBE1489875.1"/>
    </source>
</evidence>
<evidence type="ECO:0000256" key="2">
    <source>
        <dbReference type="ARBA" id="ARBA00023015"/>
    </source>
</evidence>
<evidence type="ECO:0000256" key="3">
    <source>
        <dbReference type="ARBA" id="ARBA00023125"/>
    </source>
</evidence>
<proteinExistence type="predicted"/>
<dbReference type="InterPro" id="IPR016032">
    <property type="entry name" value="Sig_transdc_resp-reg_C-effctor"/>
</dbReference>
<keyword evidence="2" id="KW-0805">Transcription regulation</keyword>
<evidence type="ECO:0000259" key="6">
    <source>
        <dbReference type="PROSITE" id="PS50043"/>
    </source>
</evidence>
<dbReference type="GO" id="GO:0006355">
    <property type="term" value="P:regulation of DNA-templated transcription"/>
    <property type="evidence" value="ECO:0007669"/>
    <property type="project" value="InterPro"/>
</dbReference>
<evidence type="ECO:0000256" key="4">
    <source>
        <dbReference type="ARBA" id="ARBA00023163"/>
    </source>
</evidence>
<dbReference type="SMART" id="SM00448">
    <property type="entry name" value="REC"/>
    <property type="match status" value="1"/>
</dbReference>
<keyword evidence="9" id="KW-1185">Reference proteome</keyword>
<dbReference type="InterPro" id="IPR058245">
    <property type="entry name" value="NreC/VraR/RcsB-like_REC"/>
</dbReference>
<feature type="domain" description="Response regulatory" evidence="7">
    <location>
        <begin position="10"/>
        <end position="128"/>
    </location>
</feature>
<dbReference type="CDD" id="cd17535">
    <property type="entry name" value="REC_NarL-like"/>
    <property type="match status" value="1"/>
</dbReference>
<evidence type="ECO:0000256" key="1">
    <source>
        <dbReference type="ARBA" id="ARBA00022553"/>
    </source>
</evidence>
<dbReference type="PANTHER" id="PTHR43214">
    <property type="entry name" value="TWO-COMPONENT RESPONSE REGULATOR"/>
    <property type="match status" value="1"/>
</dbReference>